<dbReference type="AlphaFoldDB" id="A0A0D2KCU5"/>
<proteinExistence type="predicted"/>
<organism evidence="2 3">
    <name type="scientific">Monoraphidium neglectum</name>
    <dbReference type="NCBI Taxonomy" id="145388"/>
    <lineage>
        <taxon>Eukaryota</taxon>
        <taxon>Viridiplantae</taxon>
        <taxon>Chlorophyta</taxon>
        <taxon>core chlorophytes</taxon>
        <taxon>Chlorophyceae</taxon>
        <taxon>CS clade</taxon>
        <taxon>Sphaeropleales</taxon>
        <taxon>Selenastraceae</taxon>
        <taxon>Monoraphidium</taxon>
    </lineage>
</organism>
<evidence type="ECO:0000313" key="2">
    <source>
        <dbReference type="EMBL" id="KIZ07908.1"/>
    </source>
</evidence>
<evidence type="ECO:0000256" key="1">
    <source>
        <dbReference type="SAM" id="MobiDB-lite"/>
    </source>
</evidence>
<accession>A0A0D2KCU5</accession>
<name>A0A0D2KCU5_9CHLO</name>
<sequence>MDAAVSAAAALLLEQECAGDACDVAHASIVVGVLQDALISGQAVDVQAEAAAYQARFLSDLVAPCLTKTTKAKSLEQKLVALSKHLWTRLSKAATHKQPQHAQFLVSALRPSGARRLDCLGLAAAALALCRALAAAEPGRHADLAAAEMLVSDDHCWLRIPPHPDCATAPAAAAPAPAHPALCAADEGPAPSPPPPLLPGLHFEVTDCRALKADQMEGRWLYGGGGGAARVAPRHMAALLAAAMTPEELREKDPAAAARVRAGQKALLAALAEGRAAAQQGGGAGEDGNGCCSIAGGGGMGSAAPEGGDGVVSLAEDGQDDVLYSVLMRWGLLFEEDEVEELEAAADDLDLPRVRALLLGRPHRSQRLYARSLAASSGWQLHPASAAVWGWLNLANAAFCGTEEEPVSLREARQQGQRQQARLAADSGPVDNPGTSNSGAAAVEAASGQSQAVAPAQQAAEAAGPSIAGKEGVSSAAGQALTWGGLAIEHMSRVGGALAPVTAVLRRYAGRADVKRDEALLKDIRELLENLSDAFQGTAELLQAERGGGSGAGGAGGGGASDNGQLQGPLEQLLLFMDGVCAYHGDDGDLQQAAVDHFVTAAASVGSSTRAAALRAAAPQLASERWRRMADGGFWDAWEALGPGLRQAIQLPCGRAPKRPRLRE</sequence>
<feature type="region of interest" description="Disordered" evidence="1">
    <location>
        <begin position="411"/>
        <end position="458"/>
    </location>
</feature>
<feature type="compositionally biased region" description="Low complexity" evidence="1">
    <location>
        <begin position="445"/>
        <end position="458"/>
    </location>
</feature>
<dbReference type="RefSeq" id="XP_013906927.1">
    <property type="nucleotide sequence ID" value="XM_014051473.1"/>
</dbReference>
<dbReference type="GeneID" id="25726143"/>
<evidence type="ECO:0000313" key="3">
    <source>
        <dbReference type="Proteomes" id="UP000054498"/>
    </source>
</evidence>
<dbReference type="OrthoDB" id="514045at2759"/>
<feature type="compositionally biased region" description="Low complexity" evidence="1">
    <location>
        <begin position="414"/>
        <end position="425"/>
    </location>
</feature>
<dbReference type="EMBL" id="KK100224">
    <property type="protein sequence ID" value="KIZ07908.1"/>
    <property type="molecule type" value="Genomic_DNA"/>
</dbReference>
<dbReference type="KEGG" id="mng:MNEG_0025"/>
<dbReference type="Proteomes" id="UP000054498">
    <property type="component" value="Unassembled WGS sequence"/>
</dbReference>
<keyword evidence="3" id="KW-1185">Reference proteome</keyword>
<protein>
    <submittedName>
        <fullName evidence="2">Uncharacterized protein</fullName>
    </submittedName>
</protein>
<gene>
    <name evidence="2" type="ORF">MNEG_0025</name>
</gene>
<reference evidence="2 3" key="1">
    <citation type="journal article" date="2013" name="BMC Genomics">
        <title>Reconstruction of the lipid metabolism for the microalga Monoraphidium neglectum from its genome sequence reveals characteristics suitable for biofuel production.</title>
        <authorList>
            <person name="Bogen C."/>
            <person name="Al-Dilaimi A."/>
            <person name="Albersmeier A."/>
            <person name="Wichmann J."/>
            <person name="Grundmann M."/>
            <person name="Rupp O."/>
            <person name="Lauersen K.J."/>
            <person name="Blifernez-Klassen O."/>
            <person name="Kalinowski J."/>
            <person name="Goesmann A."/>
            <person name="Mussgnug J.H."/>
            <person name="Kruse O."/>
        </authorList>
    </citation>
    <scope>NUCLEOTIDE SEQUENCE [LARGE SCALE GENOMIC DNA]</scope>
    <source>
        <strain evidence="2 3">SAG 48.87</strain>
    </source>
</reference>